<dbReference type="AlphaFoldDB" id="A0A1B8GDQ1"/>
<evidence type="ECO:0000313" key="4">
    <source>
        <dbReference type="EMBL" id="OBT93958.1"/>
    </source>
</evidence>
<dbReference type="OrthoDB" id="3440325at2759"/>
<dbReference type="RefSeq" id="XP_018127691.1">
    <property type="nucleotide sequence ID" value="XM_018277659.2"/>
</dbReference>
<proteinExistence type="predicted"/>
<dbReference type="InterPro" id="IPR027417">
    <property type="entry name" value="P-loop_NTPase"/>
</dbReference>
<dbReference type="GO" id="GO:0033063">
    <property type="term" value="C:Rad51B-Rad51C-Rad51D-XRCC2 complex"/>
    <property type="evidence" value="ECO:0007669"/>
    <property type="project" value="TreeGrafter"/>
</dbReference>
<protein>
    <recommendedName>
        <fullName evidence="6">DNA recombination and repair protein Rad51-like C-terminal domain-containing protein</fullName>
    </recommendedName>
</protein>
<dbReference type="GO" id="GO:0042148">
    <property type="term" value="P:DNA strand invasion"/>
    <property type="evidence" value="ECO:0007669"/>
    <property type="project" value="TreeGrafter"/>
</dbReference>
<dbReference type="GO" id="GO:0000724">
    <property type="term" value="P:double-strand break repair via homologous recombination"/>
    <property type="evidence" value="ECO:0007669"/>
    <property type="project" value="TreeGrafter"/>
</dbReference>
<name>A0A1B8GDQ1_9PEZI</name>
<dbReference type="GO" id="GO:0000723">
    <property type="term" value="P:telomere maintenance"/>
    <property type="evidence" value="ECO:0007669"/>
    <property type="project" value="TreeGrafter"/>
</dbReference>
<keyword evidence="2" id="KW-0539">Nucleus</keyword>
<sequence length="523" mass="54943">MDDSTPLRHFHPPVSASTLLARLRISQIDPATGLKLPRLRTGVRDVDEYLLGGGVQRGCVVGVSSGLTSPNRGGREYPAAADAEEGGDTGRLVAMHILARSLLERPHSHASIIDSTGSFPLALFAGVVRWCVERGGGSGVGDAGGAGREGGKGGKGGTGGAGGAGGAGRKGGGGKGEVEEKVNAVLERVGVTRIFDIEGLWEVLGEVGGGAMGGADRRDEAKEASMGEEGRGAEDMGLGEEEEGDDGMPREALPTAAGVREIMDSEEEDDEDDDLATQRLPNPRPQSPQDRPGSNINIHKPSAPAAPTTHPTTEIILLDNLTTLTTTLFSRTSTPLAHHLLSQLSRTLTTLARSSSVTIFLLNTLVRKSTKTAAGNPEQQRKKEQEKQHSVFAGMTATPSLGVVFDGFVDLHLMCFALPRGREDAEGVFGVELPGDDGELRDDEEDGGATGERGARREGRGEGDRFANVIEVLKDECPQLERWEGVSDGKPGRGVDREKRWAAFGVVGGVGLVDEVFEGAGEE</sequence>
<feature type="compositionally biased region" description="Acidic residues" evidence="3">
    <location>
        <begin position="237"/>
        <end position="246"/>
    </location>
</feature>
<feature type="compositionally biased region" description="Acidic residues" evidence="3">
    <location>
        <begin position="264"/>
        <end position="275"/>
    </location>
</feature>
<dbReference type="InterPro" id="IPR051988">
    <property type="entry name" value="HRR_RAD51_Paralog"/>
</dbReference>
<feature type="compositionally biased region" description="Basic and acidic residues" evidence="3">
    <location>
        <begin position="215"/>
        <end position="234"/>
    </location>
</feature>
<accession>A0A1B8GDQ1</accession>
<dbReference type="GO" id="GO:0005815">
    <property type="term" value="C:microtubule organizing center"/>
    <property type="evidence" value="ECO:0007669"/>
    <property type="project" value="TreeGrafter"/>
</dbReference>
<evidence type="ECO:0000256" key="3">
    <source>
        <dbReference type="SAM" id="MobiDB-lite"/>
    </source>
</evidence>
<organism evidence="4 5">
    <name type="scientific">Pseudogymnoascus verrucosus</name>
    <dbReference type="NCBI Taxonomy" id="342668"/>
    <lineage>
        <taxon>Eukaryota</taxon>
        <taxon>Fungi</taxon>
        <taxon>Dikarya</taxon>
        <taxon>Ascomycota</taxon>
        <taxon>Pezizomycotina</taxon>
        <taxon>Leotiomycetes</taxon>
        <taxon>Thelebolales</taxon>
        <taxon>Thelebolaceae</taxon>
        <taxon>Pseudogymnoascus</taxon>
    </lineage>
</organism>
<feature type="compositionally biased region" description="Acidic residues" evidence="3">
    <location>
        <begin position="434"/>
        <end position="447"/>
    </location>
</feature>
<feature type="region of interest" description="Disordered" evidence="3">
    <location>
        <begin position="431"/>
        <end position="461"/>
    </location>
</feature>
<evidence type="ECO:0008006" key="6">
    <source>
        <dbReference type="Google" id="ProtNLM"/>
    </source>
</evidence>
<evidence type="ECO:0000256" key="2">
    <source>
        <dbReference type="ARBA" id="ARBA00023242"/>
    </source>
</evidence>
<feature type="region of interest" description="Disordered" evidence="3">
    <location>
        <begin position="139"/>
        <end position="177"/>
    </location>
</feature>
<feature type="compositionally biased region" description="Gly residues" evidence="3">
    <location>
        <begin position="139"/>
        <end position="175"/>
    </location>
</feature>
<dbReference type="GO" id="GO:0003697">
    <property type="term" value="F:single-stranded DNA binding"/>
    <property type="evidence" value="ECO:0007669"/>
    <property type="project" value="TreeGrafter"/>
</dbReference>
<evidence type="ECO:0000313" key="5">
    <source>
        <dbReference type="Proteomes" id="UP000091956"/>
    </source>
</evidence>
<dbReference type="Gene3D" id="3.40.50.300">
    <property type="entry name" value="P-loop containing nucleotide triphosphate hydrolases"/>
    <property type="match status" value="1"/>
</dbReference>
<evidence type="ECO:0000256" key="1">
    <source>
        <dbReference type="ARBA" id="ARBA00004123"/>
    </source>
</evidence>
<feature type="region of interest" description="Disordered" evidence="3">
    <location>
        <begin position="208"/>
        <end position="251"/>
    </location>
</feature>
<dbReference type="GO" id="GO:0005657">
    <property type="term" value="C:replication fork"/>
    <property type="evidence" value="ECO:0007669"/>
    <property type="project" value="TreeGrafter"/>
</dbReference>
<reference evidence="4 5" key="1">
    <citation type="submission" date="2016-03" db="EMBL/GenBank/DDBJ databases">
        <title>Comparative genomics of Pseudogymnoascus destructans, the fungus causing white-nose syndrome of bats.</title>
        <authorList>
            <person name="Palmer J.M."/>
            <person name="Drees K.P."/>
            <person name="Foster J.T."/>
            <person name="Lindner D.L."/>
        </authorList>
    </citation>
    <scope>NUCLEOTIDE SEQUENCE [LARGE SCALE GENOMIC DNA]</scope>
    <source>
        <strain evidence="4 5">UAMH 10579</strain>
    </source>
</reference>
<dbReference type="PANTHER" id="PTHR46457:SF1">
    <property type="entry name" value="DNA REPAIR PROTEIN RAD51 HOMOLOG 4"/>
    <property type="match status" value="1"/>
</dbReference>
<gene>
    <name evidence="4" type="ORF">VE01_08231</name>
</gene>
<dbReference type="GO" id="GO:0008094">
    <property type="term" value="F:ATP-dependent activity, acting on DNA"/>
    <property type="evidence" value="ECO:0007669"/>
    <property type="project" value="TreeGrafter"/>
</dbReference>
<dbReference type="GeneID" id="28841617"/>
<keyword evidence="5" id="KW-1185">Reference proteome</keyword>
<feature type="compositionally biased region" description="Polar residues" evidence="3">
    <location>
        <begin position="287"/>
        <end position="297"/>
    </location>
</feature>
<dbReference type="GO" id="GO:0007131">
    <property type="term" value="P:reciprocal meiotic recombination"/>
    <property type="evidence" value="ECO:0007669"/>
    <property type="project" value="TreeGrafter"/>
</dbReference>
<reference evidence="5" key="2">
    <citation type="journal article" date="2018" name="Nat. Commun.">
        <title>Extreme sensitivity to ultraviolet light in the fungal pathogen causing white-nose syndrome of bats.</title>
        <authorList>
            <person name="Palmer J.M."/>
            <person name="Drees K.P."/>
            <person name="Foster J.T."/>
            <person name="Lindner D.L."/>
        </authorList>
    </citation>
    <scope>NUCLEOTIDE SEQUENCE [LARGE SCALE GENOMIC DNA]</scope>
    <source>
        <strain evidence="5">UAMH 10579</strain>
    </source>
</reference>
<dbReference type="PANTHER" id="PTHR46457">
    <property type="entry name" value="DNA REPAIR PROTEIN RAD51 HOMOLOG 4"/>
    <property type="match status" value="1"/>
</dbReference>
<dbReference type="EMBL" id="KV460248">
    <property type="protein sequence ID" value="OBT93958.1"/>
    <property type="molecule type" value="Genomic_DNA"/>
</dbReference>
<dbReference type="Proteomes" id="UP000091956">
    <property type="component" value="Unassembled WGS sequence"/>
</dbReference>
<dbReference type="STRING" id="342668.A0A1B8GDQ1"/>
<dbReference type="GO" id="GO:0000400">
    <property type="term" value="F:four-way junction DNA binding"/>
    <property type="evidence" value="ECO:0007669"/>
    <property type="project" value="TreeGrafter"/>
</dbReference>
<feature type="region of interest" description="Disordered" evidence="3">
    <location>
        <begin position="264"/>
        <end position="309"/>
    </location>
</feature>
<comment type="subcellular location">
    <subcellularLocation>
        <location evidence="1">Nucleus</location>
    </subcellularLocation>
</comment>